<dbReference type="SUPFAM" id="SSF75471">
    <property type="entry name" value="YhbY-like"/>
    <property type="match status" value="1"/>
</dbReference>
<proteinExistence type="predicted"/>
<dbReference type="EMBL" id="VUMN01000020">
    <property type="protein sequence ID" value="MSS58946.1"/>
    <property type="molecule type" value="Genomic_DNA"/>
</dbReference>
<dbReference type="InterPro" id="IPR001890">
    <property type="entry name" value="RNA-binding_CRM"/>
</dbReference>
<evidence type="ECO:0000313" key="5">
    <source>
        <dbReference type="Proteomes" id="UP000461880"/>
    </source>
</evidence>
<keyword evidence="5" id="KW-1185">Reference proteome</keyword>
<feature type="domain" description="CRM" evidence="3">
    <location>
        <begin position="1"/>
        <end position="95"/>
    </location>
</feature>
<dbReference type="PROSITE" id="PS51295">
    <property type="entry name" value="CRM"/>
    <property type="match status" value="1"/>
</dbReference>
<dbReference type="PANTHER" id="PTHR40065">
    <property type="entry name" value="RNA-BINDING PROTEIN YHBY"/>
    <property type="match status" value="1"/>
</dbReference>
<dbReference type="NCBIfam" id="TIGR00253">
    <property type="entry name" value="RNA_bind_YhbY"/>
    <property type="match status" value="1"/>
</dbReference>
<dbReference type="Pfam" id="PF01985">
    <property type="entry name" value="CRS1_YhbY"/>
    <property type="match status" value="1"/>
</dbReference>
<dbReference type="PANTHER" id="PTHR40065:SF3">
    <property type="entry name" value="RNA-BINDING PROTEIN YHBY"/>
    <property type="match status" value="1"/>
</dbReference>
<reference evidence="4 5" key="1">
    <citation type="submission" date="2019-08" db="EMBL/GenBank/DDBJ databases">
        <title>In-depth cultivation of the pig gut microbiome towards novel bacterial diversity and tailored functional studies.</title>
        <authorList>
            <person name="Wylensek D."/>
            <person name="Hitch T.C.A."/>
            <person name="Clavel T."/>
        </authorList>
    </citation>
    <scope>NUCLEOTIDE SEQUENCE [LARGE SCALE GENOMIC DNA]</scope>
    <source>
        <strain evidence="4 5">Oil+RF-744-GAM-WT-6</strain>
    </source>
</reference>
<organism evidence="4 5">
    <name type="scientific">Stecheria intestinalis</name>
    <dbReference type="NCBI Taxonomy" id="2606630"/>
    <lineage>
        <taxon>Bacteria</taxon>
        <taxon>Bacillati</taxon>
        <taxon>Bacillota</taxon>
        <taxon>Erysipelotrichia</taxon>
        <taxon>Erysipelotrichales</taxon>
        <taxon>Erysipelotrichaceae</taxon>
        <taxon>Stecheria</taxon>
    </lineage>
</organism>
<dbReference type="InterPro" id="IPR035920">
    <property type="entry name" value="YhbY-like_sf"/>
</dbReference>
<comment type="caution">
    <text evidence="4">The sequence shown here is derived from an EMBL/GenBank/DDBJ whole genome shotgun (WGS) entry which is preliminary data.</text>
</comment>
<dbReference type="InterPro" id="IPR051925">
    <property type="entry name" value="RNA-binding_domain"/>
</dbReference>
<name>A0A7X2NSU3_9FIRM</name>
<evidence type="ECO:0000256" key="1">
    <source>
        <dbReference type="ARBA" id="ARBA00022884"/>
    </source>
</evidence>
<evidence type="ECO:0000313" key="4">
    <source>
        <dbReference type="EMBL" id="MSS58946.1"/>
    </source>
</evidence>
<protein>
    <submittedName>
        <fullName evidence="4">Ribosome assembly RNA-binding protein YhbY</fullName>
    </submittedName>
</protein>
<dbReference type="SMART" id="SM01103">
    <property type="entry name" value="CRS1_YhbY"/>
    <property type="match status" value="1"/>
</dbReference>
<keyword evidence="1 2" id="KW-0694">RNA-binding</keyword>
<dbReference type="InterPro" id="IPR017924">
    <property type="entry name" value="RNA-binding_YhbY"/>
</dbReference>
<accession>A0A7X2NSU3</accession>
<dbReference type="RefSeq" id="WP_105304185.1">
    <property type="nucleotide sequence ID" value="NZ_JAQXPC010000107.1"/>
</dbReference>
<sequence>MLNSKQKSYLKSLASSEPAMFQIGKDALSDNLIRTVDNGFNTHELIKVKVLKTAPEEVKELAFDLAMNTHSEIVQIIGRTIVLYRKADDPKIILP</sequence>
<evidence type="ECO:0000256" key="2">
    <source>
        <dbReference type="PROSITE-ProRule" id="PRU00626"/>
    </source>
</evidence>
<dbReference type="Gene3D" id="3.30.110.60">
    <property type="entry name" value="YhbY-like"/>
    <property type="match status" value="1"/>
</dbReference>
<evidence type="ECO:0000259" key="3">
    <source>
        <dbReference type="PROSITE" id="PS51295"/>
    </source>
</evidence>
<gene>
    <name evidence="4" type="primary">yhbY</name>
    <name evidence="4" type="ORF">FYJ51_08500</name>
</gene>
<dbReference type="AlphaFoldDB" id="A0A7X2NSU3"/>
<dbReference type="Proteomes" id="UP000461880">
    <property type="component" value="Unassembled WGS sequence"/>
</dbReference>
<dbReference type="GO" id="GO:0003723">
    <property type="term" value="F:RNA binding"/>
    <property type="evidence" value="ECO:0007669"/>
    <property type="project" value="UniProtKB-UniRule"/>
</dbReference>